<reference evidence="4 5" key="1">
    <citation type="submission" date="2020-03" db="EMBL/GenBank/DDBJ databases">
        <authorList>
            <person name="Sun Q."/>
        </authorList>
    </citation>
    <scope>NUCLEOTIDE SEQUENCE [LARGE SCALE GENOMIC DNA]</scope>
    <source>
        <strain evidence="4 5">JC162</strain>
    </source>
</reference>
<dbReference type="InterPro" id="IPR046373">
    <property type="entry name" value="Acyl-CoA_Oxase/DH_mid-dom_sf"/>
</dbReference>
<keyword evidence="1" id="KW-0560">Oxidoreductase</keyword>
<evidence type="ECO:0000256" key="1">
    <source>
        <dbReference type="ARBA" id="ARBA00023002"/>
    </source>
</evidence>
<dbReference type="PIRSF" id="PIRSF016578">
    <property type="entry name" value="HsaA"/>
    <property type="match status" value="1"/>
</dbReference>
<dbReference type="PANTHER" id="PTHR43884:SF12">
    <property type="entry name" value="ISOVALERYL-COA DEHYDROGENASE, MITOCHONDRIAL-RELATED"/>
    <property type="match status" value="1"/>
</dbReference>
<dbReference type="RefSeq" id="WP_170054256.1">
    <property type="nucleotide sequence ID" value="NZ_JABBKX010000003.1"/>
</dbReference>
<dbReference type="PANTHER" id="PTHR43884">
    <property type="entry name" value="ACYL-COA DEHYDROGENASE"/>
    <property type="match status" value="1"/>
</dbReference>
<organism evidence="4 5">
    <name type="scientific">Neoroseomonas marina</name>
    <dbReference type="NCBI Taxonomy" id="1232220"/>
    <lineage>
        <taxon>Bacteria</taxon>
        <taxon>Pseudomonadati</taxon>
        <taxon>Pseudomonadota</taxon>
        <taxon>Alphaproteobacteria</taxon>
        <taxon>Acetobacterales</taxon>
        <taxon>Acetobacteraceae</taxon>
        <taxon>Neoroseomonas</taxon>
    </lineage>
</organism>
<dbReference type="InterPro" id="IPR036250">
    <property type="entry name" value="AcylCo_DH-like_C"/>
</dbReference>
<dbReference type="Gene3D" id="1.20.140.10">
    <property type="entry name" value="Butyryl-CoA Dehydrogenase, subunit A, domain 3"/>
    <property type="match status" value="1"/>
</dbReference>
<evidence type="ECO:0000259" key="2">
    <source>
        <dbReference type="Pfam" id="PF02771"/>
    </source>
</evidence>
<dbReference type="InterPro" id="IPR013786">
    <property type="entry name" value="AcylCoA_DH/ox_N"/>
</dbReference>
<gene>
    <name evidence="4" type="ORF">GWK16_12330</name>
</gene>
<evidence type="ECO:0000259" key="3">
    <source>
        <dbReference type="Pfam" id="PF08028"/>
    </source>
</evidence>
<feature type="domain" description="Acyl-CoA dehydrogenase/oxidase N-terminal" evidence="2">
    <location>
        <begin position="21"/>
        <end position="101"/>
    </location>
</feature>
<dbReference type="GO" id="GO:0050660">
    <property type="term" value="F:flavin adenine dinucleotide binding"/>
    <property type="evidence" value="ECO:0007669"/>
    <property type="project" value="InterPro"/>
</dbReference>
<name>A0A848EF09_9PROT</name>
<dbReference type="Pfam" id="PF02771">
    <property type="entry name" value="Acyl-CoA_dh_N"/>
    <property type="match status" value="1"/>
</dbReference>
<comment type="caution">
    <text evidence="4">The sequence shown here is derived from an EMBL/GenBank/DDBJ whole genome shotgun (WGS) entry which is preliminary data.</text>
</comment>
<dbReference type="Proteomes" id="UP000548582">
    <property type="component" value="Unassembled WGS sequence"/>
</dbReference>
<evidence type="ECO:0000313" key="5">
    <source>
        <dbReference type="Proteomes" id="UP000548582"/>
    </source>
</evidence>
<accession>A0A848EF09</accession>
<dbReference type="SUPFAM" id="SSF47203">
    <property type="entry name" value="Acyl-CoA dehydrogenase C-terminal domain-like"/>
    <property type="match status" value="1"/>
</dbReference>
<dbReference type="SUPFAM" id="SSF56645">
    <property type="entry name" value="Acyl-CoA dehydrogenase NM domain-like"/>
    <property type="match status" value="1"/>
</dbReference>
<feature type="domain" description="Acyl-CoA dehydrogenase C-terminal" evidence="3">
    <location>
        <begin position="250"/>
        <end position="357"/>
    </location>
</feature>
<dbReference type="InterPro" id="IPR013107">
    <property type="entry name" value="Acyl-CoA_DH_C"/>
</dbReference>
<evidence type="ECO:0000313" key="4">
    <source>
        <dbReference type="EMBL" id="NMJ42033.1"/>
    </source>
</evidence>
<dbReference type="Gene3D" id="1.10.540.10">
    <property type="entry name" value="Acyl-CoA dehydrogenase/oxidase, N-terminal domain"/>
    <property type="match status" value="1"/>
</dbReference>
<proteinExistence type="predicted"/>
<dbReference type="InterPro" id="IPR009100">
    <property type="entry name" value="AcylCoA_DH/oxidase_NM_dom_sf"/>
</dbReference>
<sequence length="379" mass="41067">MPDAITTDLPRTDWVALADQVGREIAATTARHDEEGSFVEEGFRALKDAGFFKALIPAELGGLGADYRDVCNAIRRLGTYCGSTALAFSMHSHLVAVPAWRWRHEKAPVEGMLKRVAAENLILISSGGSDWLPSNGRATKVDGGFRVSAKKVFSSGCQMGDLLVTSAIHDDPEKGPTVLHFAVPFTAEGVRRVDTWRVLGMRGTGSHDVVLEDVFVPDAAVVARREPGKWHLLFHHIFALAFPLVYSAYVGVAEGARARALEIARDKPKTHALTIAAGRLENAFMQAEMSLDRMITIAETEAPGAERTSRAAIAHTLTTQAAIATVERAMELVGGASFYRDLGLERAFRDVQGARFHPLQEVPQLELTGRMALGMGIDG</sequence>
<dbReference type="EMBL" id="JABBKX010000003">
    <property type="protein sequence ID" value="NMJ42033.1"/>
    <property type="molecule type" value="Genomic_DNA"/>
</dbReference>
<dbReference type="InterPro" id="IPR037069">
    <property type="entry name" value="AcylCoA_DH/ox_N_sf"/>
</dbReference>
<dbReference type="Pfam" id="PF08028">
    <property type="entry name" value="Acyl-CoA_dh_2"/>
    <property type="match status" value="1"/>
</dbReference>
<dbReference type="Gene3D" id="2.40.110.10">
    <property type="entry name" value="Butyryl-CoA Dehydrogenase, subunit A, domain 2"/>
    <property type="match status" value="1"/>
</dbReference>
<dbReference type="GO" id="GO:0003995">
    <property type="term" value="F:acyl-CoA dehydrogenase activity"/>
    <property type="evidence" value="ECO:0007669"/>
    <property type="project" value="TreeGrafter"/>
</dbReference>
<keyword evidence="5" id="KW-1185">Reference proteome</keyword>
<protein>
    <submittedName>
        <fullName evidence="4">Acyl-CoA dehydrogenase</fullName>
    </submittedName>
</protein>
<dbReference type="AlphaFoldDB" id="A0A848EF09"/>